<dbReference type="HOGENOM" id="CLU_003433_2_2_0"/>
<gene>
    <name evidence="3" type="ordered locus">Acid345_4166</name>
</gene>
<reference evidence="3 4" key="1">
    <citation type="journal article" date="2009" name="Appl. Environ. Microbiol.">
        <title>Three genomes from the phylum Acidobacteria provide insight into the lifestyles of these microorganisms in soils.</title>
        <authorList>
            <person name="Ward N.L."/>
            <person name="Challacombe J.F."/>
            <person name="Janssen P.H."/>
            <person name="Henrissat B."/>
            <person name="Coutinho P.M."/>
            <person name="Wu M."/>
            <person name="Xie G."/>
            <person name="Haft D.H."/>
            <person name="Sait M."/>
            <person name="Badger J."/>
            <person name="Barabote R.D."/>
            <person name="Bradley B."/>
            <person name="Brettin T.S."/>
            <person name="Brinkac L.M."/>
            <person name="Bruce D."/>
            <person name="Creasy T."/>
            <person name="Daugherty S.C."/>
            <person name="Davidsen T.M."/>
            <person name="DeBoy R.T."/>
            <person name="Detter J.C."/>
            <person name="Dodson R.J."/>
            <person name="Durkin A.S."/>
            <person name="Ganapathy A."/>
            <person name="Gwinn-Giglio M."/>
            <person name="Han C.S."/>
            <person name="Khouri H."/>
            <person name="Kiss H."/>
            <person name="Kothari S.P."/>
            <person name="Madupu R."/>
            <person name="Nelson K.E."/>
            <person name="Nelson W.C."/>
            <person name="Paulsen I."/>
            <person name="Penn K."/>
            <person name="Ren Q."/>
            <person name="Rosovitz M.J."/>
            <person name="Selengut J.D."/>
            <person name="Shrivastava S."/>
            <person name="Sullivan S.A."/>
            <person name="Tapia R."/>
            <person name="Thompson L.S."/>
            <person name="Watkins K.L."/>
            <person name="Yang Q."/>
            <person name="Yu C."/>
            <person name="Zafar N."/>
            <person name="Zhou L."/>
            <person name="Kuske C.R."/>
        </authorList>
    </citation>
    <scope>NUCLEOTIDE SEQUENCE [LARGE SCALE GENOMIC DNA]</scope>
    <source>
        <strain evidence="3 4">Ellin345</strain>
    </source>
</reference>
<organism evidence="3 4">
    <name type="scientific">Koribacter versatilis (strain Ellin345)</name>
    <dbReference type="NCBI Taxonomy" id="204669"/>
    <lineage>
        <taxon>Bacteria</taxon>
        <taxon>Pseudomonadati</taxon>
        <taxon>Acidobacteriota</taxon>
        <taxon>Terriglobia</taxon>
        <taxon>Terriglobales</taxon>
        <taxon>Candidatus Korobacteraceae</taxon>
        <taxon>Candidatus Korobacter</taxon>
    </lineage>
</organism>
<dbReference type="InterPro" id="IPR015422">
    <property type="entry name" value="PyrdxlP-dep_Trfase_small"/>
</dbReference>
<sequence length="418" mass="45931">MATSAHASVNLEAIRAQFPALSQTYNGHPRVYFDAPGGTQVPQQVIDAISGYLVHSNSNTHGQFHTSHLTDEVLEHAHAAMADMLGCDADEIVFGQNMTTLTFALSRALGRDLRAGDEIVTTLLDHDANVAPWRALEETGARVHAVKFHPEDCTLDLEDLQSKLNGRTKIVAVGFASNAVGTINPIKKIVEMAHAVGALVFVDAVHFAPHGFIDVRDLDCDFLACSTYKFFGPHMGVLFGKHEHLLRLKPYKVRPAADTLPDRWETGTLNHECIAGITACVEYLADVGLKTVKHPESRRDAIAAAYAWMKEHEHELARQLIGGLLEIPGLTFYGIRDLSRLDERTPTVSIRMAKLSPAELSKKLGDLGIYTWDGNFYAINVTEQLGVEEDGGILRIGLAHYATSAEVERLLKALREWA</sequence>
<accession>Q1IIY4</accession>
<evidence type="ECO:0000313" key="3">
    <source>
        <dbReference type="EMBL" id="ABF43166.1"/>
    </source>
</evidence>
<evidence type="ECO:0000259" key="2">
    <source>
        <dbReference type="Pfam" id="PF00266"/>
    </source>
</evidence>
<dbReference type="EMBL" id="CP000360">
    <property type="protein sequence ID" value="ABF43166.1"/>
    <property type="molecule type" value="Genomic_DNA"/>
</dbReference>
<evidence type="ECO:0000256" key="1">
    <source>
        <dbReference type="ARBA" id="ARBA00022898"/>
    </source>
</evidence>
<keyword evidence="4" id="KW-1185">Reference proteome</keyword>
<dbReference type="Pfam" id="PF00266">
    <property type="entry name" value="Aminotran_5"/>
    <property type="match status" value="1"/>
</dbReference>
<dbReference type="Proteomes" id="UP000002432">
    <property type="component" value="Chromosome"/>
</dbReference>
<dbReference type="SUPFAM" id="SSF53383">
    <property type="entry name" value="PLP-dependent transferases"/>
    <property type="match status" value="1"/>
</dbReference>
<dbReference type="Gene3D" id="3.90.1150.10">
    <property type="entry name" value="Aspartate Aminotransferase, domain 1"/>
    <property type="match status" value="1"/>
</dbReference>
<dbReference type="InterPro" id="IPR000192">
    <property type="entry name" value="Aminotrans_V_dom"/>
</dbReference>
<dbReference type="InterPro" id="IPR015424">
    <property type="entry name" value="PyrdxlP-dep_Trfase"/>
</dbReference>
<dbReference type="RefSeq" id="WP_011524965.1">
    <property type="nucleotide sequence ID" value="NC_008009.1"/>
</dbReference>
<dbReference type="InterPro" id="IPR015421">
    <property type="entry name" value="PyrdxlP-dep_Trfase_major"/>
</dbReference>
<dbReference type="InterPro" id="IPR011340">
    <property type="entry name" value="Cys_dSase-rel"/>
</dbReference>
<dbReference type="NCBIfam" id="TIGR01976">
    <property type="entry name" value="am_tr_V_VC1184"/>
    <property type="match status" value="1"/>
</dbReference>
<feature type="domain" description="Aminotransferase class V" evidence="2">
    <location>
        <begin position="31"/>
        <end position="410"/>
    </location>
</feature>
<protein>
    <submittedName>
        <fullName evidence="3">Cysteine desulfurase related protein</fullName>
        <ecNumber evidence="3">2.8.1.7</ecNumber>
    </submittedName>
</protein>
<dbReference type="EnsemblBacteria" id="ABF43166">
    <property type="protein sequence ID" value="ABF43166"/>
    <property type="gene ID" value="Acid345_4166"/>
</dbReference>
<proteinExistence type="predicted"/>
<dbReference type="KEGG" id="aba:Acid345_4166"/>
<keyword evidence="3" id="KW-0808">Transferase</keyword>
<dbReference type="OrthoDB" id="9804366at2"/>
<dbReference type="PANTHER" id="PTHR43586">
    <property type="entry name" value="CYSTEINE DESULFURASE"/>
    <property type="match status" value="1"/>
</dbReference>
<evidence type="ECO:0000313" key="4">
    <source>
        <dbReference type="Proteomes" id="UP000002432"/>
    </source>
</evidence>
<dbReference type="EC" id="2.8.1.7" evidence="3"/>
<dbReference type="PANTHER" id="PTHR43586:SF21">
    <property type="entry name" value="PYRIDOXAL PHOSPHATE (PLP)-DEPENDENT ASPARTATE AMINOTRANSFERASE SUPERFAMILY"/>
    <property type="match status" value="1"/>
</dbReference>
<dbReference type="GO" id="GO:0031071">
    <property type="term" value="F:cysteine desulfurase activity"/>
    <property type="evidence" value="ECO:0007669"/>
    <property type="project" value="UniProtKB-EC"/>
</dbReference>
<dbReference type="STRING" id="204669.Acid345_4166"/>
<keyword evidence="1" id="KW-0663">Pyridoxal phosphate</keyword>
<dbReference type="AlphaFoldDB" id="Q1IIY4"/>
<name>Q1IIY4_KORVE</name>
<dbReference type="Gene3D" id="3.40.640.10">
    <property type="entry name" value="Type I PLP-dependent aspartate aminotransferase-like (Major domain)"/>
    <property type="match status" value="1"/>
</dbReference>
<dbReference type="eggNOG" id="COG0520">
    <property type="taxonomic scope" value="Bacteria"/>
</dbReference>